<reference evidence="2 3" key="1">
    <citation type="submission" date="2019-03" db="EMBL/GenBank/DDBJ databases">
        <authorList>
            <person name="Gonzalez-Pimentel J.L."/>
        </authorList>
    </citation>
    <scope>NUCLEOTIDE SEQUENCE [LARGE SCALE GENOMIC DNA]</scope>
    <source>
        <strain evidence="2 3">JCM 31289</strain>
    </source>
</reference>
<dbReference type="SUPFAM" id="SSF140453">
    <property type="entry name" value="EsxAB dimer-like"/>
    <property type="match status" value="1"/>
</dbReference>
<evidence type="ECO:0008006" key="4">
    <source>
        <dbReference type="Google" id="ProtNLM"/>
    </source>
</evidence>
<comment type="caution">
    <text evidence="2">The sequence shown here is derived from an EMBL/GenBank/DDBJ whole genome shotgun (WGS) entry which is preliminary data.</text>
</comment>
<keyword evidence="3" id="KW-1185">Reference proteome</keyword>
<dbReference type="EMBL" id="SRID01000023">
    <property type="protein sequence ID" value="TGB16811.1"/>
    <property type="molecule type" value="Genomic_DNA"/>
</dbReference>
<dbReference type="Proteomes" id="UP000297948">
    <property type="component" value="Unassembled WGS sequence"/>
</dbReference>
<evidence type="ECO:0000313" key="2">
    <source>
        <dbReference type="EMBL" id="TGB16811.1"/>
    </source>
</evidence>
<gene>
    <name evidence="2" type="ORF">E4099_04515</name>
</gene>
<feature type="region of interest" description="Disordered" evidence="1">
    <location>
        <begin position="21"/>
        <end position="40"/>
    </location>
</feature>
<accession>A0A4Z0HDM4</accession>
<protein>
    <recommendedName>
        <fullName evidence="4">Excreted virulence factor EspC (Type VII ESX diderm)</fullName>
    </recommendedName>
</protein>
<name>A0A4Z0HDM4_9ACTN</name>
<dbReference type="Gene3D" id="1.10.287.1060">
    <property type="entry name" value="ESAT-6-like"/>
    <property type="match status" value="1"/>
</dbReference>
<dbReference type="AlphaFoldDB" id="A0A4Z0HDM4"/>
<dbReference type="RefSeq" id="WP_135337616.1">
    <property type="nucleotide sequence ID" value="NZ_JBHLTX010000032.1"/>
</dbReference>
<sequence>MSFEDEWARLKARQVVAAGGTRLDRVDGAPGPGGPQPRLKVTDSTLRARAEKAETVRGQFAKADDDVMKEMGEVPGTLKGFACDEAVTAFLERWKDQMAFVKDQFTGTAKALRTSADAFQAVDHWTPPTTGSGGSGGNQP</sequence>
<feature type="compositionally biased region" description="Gly residues" evidence="1">
    <location>
        <begin position="131"/>
        <end position="140"/>
    </location>
</feature>
<evidence type="ECO:0000313" key="3">
    <source>
        <dbReference type="Proteomes" id="UP000297948"/>
    </source>
</evidence>
<dbReference type="OrthoDB" id="4204653at2"/>
<proteinExistence type="predicted"/>
<evidence type="ECO:0000256" key="1">
    <source>
        <dbReference type="SAM" id="MobiDB-lite"/>
    </source>
</evidence>
<feature type="region of interest" description="Disordered" evidence="1">
    <location>
        <begin position="118"/>
        <end position="140"/>
    </location>
</feature>
<dbReference type="InterPro" id="IPR036689">
    <property type="entry name" value="ESAT-6-like_sf"/>
</dbReference>
<organism evidence="2 3">
    <name type="scientific">Streptomyces palmae</name>
    <dbReference type="NCBI Taxonomy" id="1701085"/>
    <lineage>
        <taxon>Bacteria</taxon>
        <taxon>Bacillati</taxon>
        <taxon>Actinomycetota</taxon>
        <taxon>Actinomycetes</taxon>
        <taxon>Kitasatosporales</taxon>
        <taxon>Streptomycetaceae</taxon>
        <taxon>Streptomyces</taxon>
    </lineage>
</organism>